<comment type="caution">
    <text evidence="9">The sequence shown here is derived from an EMBL/GenBank/DDBJ whole genome shotgun (WGS) entry which is preliminary data.</text>
</comment>
<dbReference type="HAMAP" id="MF_00701">
    <property type="entry name" value="DNA_primase_lrg_arc"/>
    <property type="match status" value="1"/>
</dbReference>
<keyword evidence="5 7" id="KW-0408">Iron</keyword>
<dbReference type="Pfam" id="PF04104">
    <property type="entry name" value="DNA_primase_lrg"/>
    <property type="match status" value="1"/>
</dbReference>
<keyword evidence="1 7" id="KW-0004">4Fe-4S</keyword>
<dbReference type="CDD" id="cd06560">
    <property type="entry name" value="PriL"/>
    <property type="match status" value="1"/>
</dbReference>
<dbReference type="EMBL" id="JBHSXN010000001">
    <property type="protein sequence ID" value="MFC6952411.1"/>
    <property type="molecule type" value="Genomic_DNA"/>
</dbReference>
<dbReference type="Pfam" id="PF26466">
    <property type="entry name" value="DNA_primase_lrg_N"/>
    <property type="match status" value="1"/>
</dbReference>
<dbReference type="GO" id="GO:0046872">
    <property type="term" value="F:metal ion binding"/>
    <property type="evidence" value="ECO:0007669"/>
    <property type="project" value="UniProtKB-KW"/>
</dbReference>
<dbReference type="InterPro" id="IPR023642">
    <property type="entry name" value="DNA_primase_lsu_PriL"/>
</dbReference>
<dbReference type="InterPro" id="IPR058560">
    <property type="entry name" value="DNA_primase_C"/>
</dbReference>
<organism evidence="9 10">
    <name type="scientific">Halorubellus litoreus</name>
    <dbReference type="NCBI Taxonomy" id="755308"/>
    <lineage>
        <taxon>Archaea</taxon>
        <taxon>Methanobacteriati</taxon>
        <taxon>Methanobacteriota</taxon>
        <taxon>Stenosarchaea group</taxon>
        <taxon>Halobacteria</taxon>
        <taxon>Halobacteriales</taxon>
        <taxon>Halorubellaceae</taxon>
        <taxon>Halorubellus</taxon>
    </lineage>
</organism>
<comment type="function">
    <text evidence="7">Regulatory subunit of DNA primase, an RNA polymerase that catalyzes the synthesis of short RNA molecules used as primers for DNA polymerase during DNA replication. Stabilizes and modulates the activity of the small subunit, increasing the rate of DNA synthesis, and conferring RNA synthesis capability. The DNA polymerase activity may enable DNA primase to also catalyze primer extension after primer synthesis. May also play a role in DNA repair.</text>
</comment>
<dbReference type="GO" id="GO:1990077">
    <property type="term" value="C:primosome complex"/>
    <property type="evidence" value="ECO:0007669"/>
    <property type="project" value="UniProtKB-KW"/>
</dbReference>
<dbReference type="PANTHER" id="PTHR10537:SF3">
    <property type="entry name" value="DNA PRIMASE LARGE SUBUNIT"/>
    <property type="match status" value="1"/>
</dbReference>
<reference evidence="9 10" key="1">
    <citation type="journal article" date="2019" name="Int. J. Syst. Evol. Microbiol.">
        <title>The Global Catalogue of Microorganisms (GCM) 10K type strain sequencing project: providing services to taxonomists for standard genome sequencing and annotation.</title>
        <authorList>
            <consortium name="The Broad Institute Genomics Platform"/>
            <consortium name="The Broad Institute Genome Sequencing Center for Infectious Disease"/>
            <person name="Wu L."/>
            <person name="Ma J."/>
        </authorList>
    </citation>
    <scope>NUCLEOTIDE SEQUENCE [LARGE SCALE GENOMIC DNA]</scope>
    <source>
        <strain evidence="9 10">GX26</strain>
    </source>
</reference>
<evidence type="ECO:0000256" key="6">
    <source>
        <dbReference type="ARBA" id="ARBA00023014"/>
    </source>
</evidence>
<gene>
    <name evidence="7" type="primary">priL</name>
    <name evidence="9" type="ORF">ACFQGB_06010</name>
</gene>
<feature type="domain" description="DNA primase large subunit C-terminal" evidence="8">
    <location>
        <begin position="228"/>
        <end position="326"/>
    </location>
</feature>
<evidence type="ECO:0000256" key="2">
    <source>
        <dbReference type="ARBA" id="ARBA00022515"/>
    </source>
</evidence>
<evidence type="ECO:0000256" key="3">
    <source>
        <dbReference type="ARBA" id="ARBA00022705"/>
    </source>
</evidence>
<sequence length="346" mass="37554">MESLHARYPFFESAREAVDDAAVDLGELVARGDAPAVDRAVERVTAALTEGDVGAPRRRTRTELLSYPVARVLVSLVDEPAVTRTYAQAEAATAVERIRADVTEHADLSYGSGGEVSLSGLLSEFGLDDAVEPVPGEDAYRVGVTAYLRLSSNLDGDAWRLNRRELADGEVPVERDELLVLLRQAIEDRVADGLPLSVPDAIADALTDAVGRVEEVLADIDVAVDIDRVVPELFPPCMHALLERARDDEELPAHSWFSLCSFCAAIGMDAEDVLELLDVAEGEDPVLAQRVRYGLERVAGERGVEYPLPSCETMDAYGDCVNKDDLCADVQHPLSYYEARVESAGD</sequence>
<evidence type="ECO:0000256" key="5">
    <source>
        <dbReference type="ARBA" id="ARBA00023004"/>
    </source>
</evidence>
<keyword evidence="10" id="KW-1185">Reference proteome</keyword>
<dbReference type="InterPro" id="IPR007238">
    <property type="entry name" value="DNA_primase_lsu_euk/arc"/>
</dbReference>
<dbReference type="RefSeq" id="WP_336349389.1">
    <property type="nucleotide sequence ID" value="NZ_JAZAQL010000001.1"/>
</dbReference>
<keyword evidence="4 7" id="KW-0479">Metal-binding</keyword>
<comment type="cofactor">
    <cofactor evidence="7">
        <name>[4Fe-4S] cluster</name>
        <dbReference type="ChEBI" id="CHEBI:49883"/>
    </cofactor>
    <text evidence="7">Binds 1 [4Fe-4S] cluster.</text>
</comment>
<evidence type="ECO:0000313" key="9">
    <source>
        <dbReference type="EMBL" id="MFC6952411.1"/>
    </source>
</evidence>
<dbReference type="PANTHER" id="PTHR10537">
    <property type="entry name" value="DNA PRIMASE LARGE SUBUNIT"/>
    <property type="match status" value="1"/>
</dbReference>
<keyword evidence="3 7" id="KW-0235">DNA replication</keyword>
<keyword evidence="6 7" id="KW-0411">Iron-sulfur</keyword>
<evidence type="ECO:0000256" key="7">
    <source>
        <dbReference type="HAMAP-Rule" id="MF_00701"/>
    </source>
</evidence>
<feature type="binding site" evidence="7">
    <location>
        <position position="327"/>
    </location>
    <ligand>
        <name>[4Fe-4S] cluster</name>
        <dbReference type="ChEBI" id="CHEBI:49883"/>
    </ligand>
</feature>
<dbReference type="SUPFAM" id="SSF140914">
    <property type="entry name" value="PriB N-terminal domain-like"/>
    <property type="match status" value="1"/>
</dbReference>
<proteinExistence type="inferred from homology"/>
<dbReference type="AlphaFoldDB" id="A0ABD5VHQ8"/>
<accession>A0ABD5VHQ8</accession>
<dbReference type="GO" id="GO:0006269">
    <property type="term" value="P:DNA replication, synthesis of primer"/>
    <property type="evidence" value="ECO:0007669"/>
    <property type="project" value="UniProtKB-UniRule"/>
</dbReference>
<keyword evidence="2 7" id="KW-0639">Primosome</keyword>
<name>A0ABD5VHQ8_9EURY</name>
<feature type="binding site" evidence="7">
    <location>
        <position position="320"/>
    </location>
    <ligand>
        <name>[4Fe-4S] cluster</name>
        <dbReference type="ChEBI" id="CHEBI:49883"/>
    </ligand>
</feature>
<evidence type="ECO:0000259" key="8">
    <source>
        <dbReference type="Pfam" id="PF04104"/>
    </source>
</evidence>
<evidence type="ECO:0000313" key="10">
    <source>
        <dbReference type="Proteomes" id="UP001596395"/>
    </source>
</evidence>
<comment type="subunit">
    <text evidence="7">Heterodimer of a small subunit (PriS) and a large subunit (PriL).</text>
</comment>
<dbReference type="GO" id="GO:0051539">
    <property type="term" value="F:4 iron, 4 sulfur cluster binding"/>
    <property type="evidence" value="ECO:0007669"/>
    <property type="project" value="UniProtKB-UniRule"/>
</dbReference>
<dbReference type="Proteomes" id="UP001596395">
    <property type="component" value="Unassembled WGS sequence"/>
</dbReference>
<protein>
    <recommendedName>
        <fullName evidence="7">DNA primase large subunit PriL</fullName>
    </recommendedName>
</protein>
<feature type="binding site" evidence="7">
    <location>
        <position position="311"/>
    </location>
    <ligand>
        <name>[4Fe-4S] cluster</name>
        <dbReference type="ChEBI" id="CHEBI:49883"/>
    </ligand>
</feature>
<evidence type="ECO:0000256" key="4">
    <source>
        <dbReference type="ARBA" id="ARBA00022723"/>
    </source>
</evidence>
<feature type="binding site" evidence="7">
    <location>
        <position position="237"/>
    </location>
    <ligand>
        <name>[4Fe-4S] cluster</name>
        <dbReference type="ChEBI" id="CHEBI:49883"/>
    </ligand>
</feature>
<comment type="similarity">
    <text evidence="7">Belongs to the eukaryotic-type primase large subunit family.</text>
</comment>
<evidence type="ECO:0000256" key="1">
    <source>
        <dbReference type="ARBA" id="ARBA00022485"/>
    </source>
</evidence>